<dbReference type="AlphaFoldDB" id="A0A8S2EA10"/>
<dbReference type="Proteomes" id="UP000677228">
    <property type="component" value="Unassembled WGS sequence"/>
</dbReference>
<evidence type="ECO:0000313" key="4">
    <source>
        <dbReference type="EMBL" id="CAF1151084.1"/>
    </source>
</evidence>
<evidence type="ECO:0000259" key="3">
    <source>
        <dbReference type="Pfam" id="PF16363"/>
    </source>
</evidence>
<comment type="caution">
    <text evidence="4">The sequence shown here is derived from an EMBL/GenBank/DDBJ whole genome shotgun (WGS) entry which is preliminary data.</text>
</comment>
<dbReference type="Proteomes" id="UP000682733">
    <property type="component" value="Unassembled WGS sequence"/>
</dbReference>
<dbReference type="Gene3D" id="3.40.50.720">
    <property type="entry name" value="NAD(P)-binding Rossmann-like Domain"/>
    <property type="match status" value="1"/>
</dbReference>
<sequence>MTSIVEKDYELVFYLEWICAGFIGSHLVDKLLERSLGKVIIIDNFNDYYSPATKHRNISLLKHRYAQKVYENDFITINGSIGDTELLKQIFQKYSITHIAHLAAMAGVRSSMQQTRTYIDANFVGTQNLLQLAVEYKVELFVFASTSSVYGQTDNVPFIETDACDRPLSAYSASKRSAELLAHVYYNLYGLNISILRLFNVYGPRGRPDMMPYKLMKACYEQQHIIDVYDHGKMKRDWTYIDDVVDGLISSLARPLGYEILNIGYGQPLELNEFIKHIETLSGKTIQKRFQKSTPSEPSITYCDNTKAKKLLDFNPKTNIKDGLAKMWKWFQEEYENGGVKTFESNKG</sequence>
<keyword evidence="2" id="KW-0520">NAD</keyword>
<dbReference type="EMBL" id="CAJOBA010031098">
    <property type="protein sequence ID" value="CAF3957927.1"/>
    <property type="molecule type" value="Genomic_DNA"/>
</dbReference>
<evidence type="ECO:0000313" key="5">
    <source>
        <dbReference type="EMBL" id="CAF3957927.1"/>
    </source>
</evidence>
<evidence type="ECO:0000313" key="6">
    <source>
        <dbReference type="Proteomes" id="UP000677228"/>
    </source>
</evidence>
<gene>
    <name evidence="4" type="ORF">OVA965_LOCUS21606</name>
    <name evidence="5" type="ORF">TMI583_LOCUS22295</name>
</gene>
<organism evidence="4 6">
    <name type="scientific">Didymodactylos carnosus</name>
    <dbReference type="NCBI Taxonomy" id="1234261"/>
    <lineage>
        <taxon>Eukaryota</taxon>
        <taxon>Metazoa</taxon>
        <taxon>Spiralia</taxon>
        <taxon>Gnathifera</taxon>
        <taxon>Rotifera</taxon>
        <taxon>Eurotatoria</taxon>
        <taxon>Bdelloidea</taxon>
        <taxon>Philodinida</taxon>
        <taxon>Philodinidae</taxon>
        <taxon>Didymodactylos</taxon>
    </lineage>
</organism>
<dbReference type="SUPFAM" id="SSF51735">
    <property type="entry name" value="NAD(P)-binding Rossmann-fold domains"/>
    <property type="match status" value="1"/>
</dbReference>
<name>A0A8S2EA10_9BILA</name>
<dbReference type="Pfam" id="PF16363">
    <property type="entry name" value="GDP_Man_Dehyd"/>
    <property type="match status" value="1"/>
</dbReference>
<dbReference type="PRINTS" id="PR01713">
    <property type="entry name" value="NUCEPIMERASE"/>
</dbReference>
<reference evidence="4" key="1">
    <citation type="submission" date="2021-02" db="EMBL/GenBank/DDBJ databases">
        <authorList>
            <person name="Nowell W R."/>
        </authorList>
    </citation>
    <scope>NUCLEOTIDE SEQUENCE</scope>
</reference>
<protein>
    <recommendedName>
        <fullName evidence="3">NAD(P)-binding domain-containing protein</fullName>
    </recommendedName>
</protein>
<accession>A0A8S2EA10</accession>
<evidence type="ECO:0000256" key="2">
    <source>
        <dbReference type="ARBA" id="ARBA00023027"/>
    </source>
</evidence>
<evidence type="ECO:0000256" key="1">
    <source>
        <dbReference type="ARBA" id="ARBA00007637"/>
    </source>
</evidence>
<dbReference type="PANTHER" id="PTHR43574">
    <property type="entry name" value="EPIMERASE-RELATED"/>
    <property type="match status" value="1"/>
</dbReference>
<dbReference type="InterPro" id="IPR036291">
    <property type="entry name" value="NAD(P)-bd_dom_sf"/>
</dbReference>
<dbReference type="InterPro" id="IPR016040">
    <property type="entry name" value="NAD(P)-bd_dom"/>
</dbReference>
<feature type="domain" description="NAD(P)-binding" evidence="3">
    <location>
        <begin position="20"/>
        <end position="327"/>
    </location>
</feature>
<comment type="similarity">
    <text evidence="1">Belongs to the NAD(P)-dependent epimerase/dehydratase family.</text>
</comment>
<dbReference type="EMBL" id="CAJNOK010011895">
    <property type="protein sequence ID" value="CAF1151084.1"/>
    <property type="molecule type" value="Genomic_DNA"/>
</dbReference>
<dbReference type="GO" id="GO:0003824">
    <property type="term" value="F:catalytic activity"/>
    <property type="evidence" value="ECO:0007669"/>
    <property type="project" value="UniProtKB-ARBA"/>
</dbReference>
<proteinExistence type="inferred from homology"/>